<feature type="region of interest" description="Disordered" evidence="1">
    <location>
        <begin position="167"/>
        <end position="304"/>
    </location>
</feature>
<dbReference type="Proteomes" id="UP000028760">
    <property type="component" value="Unassembled WGS sequence"/>
</dbReference>
<dbReference type="AlphaFoldDB" id="A0A087XZ36"/>
<dbReference type="Ensembl" id="ENSPFOT00000011055.2">
    <property type="protein sequence ID" value="ENSPFOP00000011039.2"/>
    <property type="gene ID" value="ENSPFOG00000011041.2"/>
</dbReference>
<evidence type="ECO:0000313" key="3">
    <source>
        <dbReference type="Ensembl" id="ENSPFOP00000011039.2"/>
    </source>
</evidence>
<feature type="compositionally biased region" description="Basic and acidic residues" evidence="1">
    <location>
        <begin position="123"/>
        <end position="141"/>
    </location>
</feature>
<feature type="compositionally biased region" description="Acidic residues" evidence="1">
    <location>
        <begin position="293"/>
        <end position="302"/>
    </location>
</feature>
<dbReference type="InterPro" id="IPR019406">
    <property type="entry name" value="APLF_PBZ"/>
</dbReference>
<evidence type="ECO:0000256" key="1">
    <source>
        <dbReference type="SAM" id="MobiDB-lite"/>
    </source>
</evidence>
<dbReference type="InterPro" id="IPR039253">
    <property type="entry name" value="APLF"/>
</dbReference>
<dbReference type="Gene3D" id="2.60.200.20">
    <property type="match status" value="1"/>
</dbReference>
<protein>
    <recommendedName>
        <fullName evidence="2">PBZ-type domain-containing protein</fullName>
    </recommendedName>
</protein>
<dbReference type="GO" id="GO:0008408">
    <property type="term" value="F:3'-5' exonuclease activity"/>
    <property type="evidence" value="ECO:0007669"/>
    <property type="project" value="InterPro"/>
</dbReference>
<dbReference type="STRING" id="48698.ENSPFOP00000011039"/>
<dbReference type="PANTHER" id="PTHR21315:SF2">
    <property type="entry name" value="APRATAXIN AND PNK-LIKE FACTOR"/>
    <property type="match status" value="1"/>
</dbReference>
<proteinExistence type="predicted"/>
<dbReference type="eggNOG" id="ENOG502R7QZ">
    <property type="taxonomic scope" value="Eukaryota"/>
</dbReference>
<dbReference type="EMBL" id="AYCK01019425">
    <property type="status" value="NOT_ANNOTATED_CDS"/>
    <property type="molecule type" value="Genomic_DNA"/>
</dbReference>
<feature type="region of interest" description="Disordered" evidence="1">
    <location>
        <begin position="117"/>
        <end position="155"/>
    </location>
</feature>
<feature type="compositionally biased region" description="Polar residues" evidence="1">
    <location>
        <begin position="241"/>
        <end position="250"/>
    </location>
</feature>
<dbReference type="InterPro" id="IPR008984">
    <property type="entry name" value="SMAD_FHA_dom_sf"/>
</dbReference>
<dbReference type="Pfam" id="PF10283">
    <property type="entry name" value="zf-CCHH"/>
    <property type="match status" value="2"/>
</dbReference>
<keyword evidence="4" id="KW-1185">Reference proteome</keyword>
<evidence type="ECO:0000259" key="2">
    <source>
        <dbReference type="Pfam" id="PF10283"/>
    </source>
</evidence>
<reference evidence="3" key="2">
    <citation type="submission" date="2025-08" db="UniProtKB">
        <authorList>
            <consortium name="Ensembl"/>
        </authorList>
    </citation>
    <scope>IDENTIFICATION</scope>
</reference>
<feature type="domain" description="PBZ-type" evidence="2">
    <location>
        <begin position="267"/>
        <end position="292"/>
    </location>
</feature>
<reference evidence="3" key="3">
    <citation type="submission" date="2025-09" db="UniProtKB">
        <authorList>
            <consortium name="Ensembl"/>
        </authorList>
    </citation>
    <scope>IDENTIFICATION</scope>
</reference>
<feature type="domain" description="PBZ-type" evidence="2">
    <location>
        <begin position="302"/>
        <end position="326"/>
    </location>
</feature>
<evidence type="ECO:0000313" key="4">
    <source>
        <dbReference type="Proteomes" id="UP000028760"/>
    </source>
</evidence>
<dbReference type="PANTHER" id="PTHR21315">
    <property type="entry name" value="APRATAXIN AND PNK-LIKE FACTOR-RELATED"/>
    <property type="match status" value="1"/>
</dbReference>
<dbReference type="GO" id="GO:0005634">
    <property type="term" value="C:nucleus"/>
    <property type="evidence" value="ECO:0007669"/>
    <property type="project" value="TreeGrafter"/>
</dbReference>
<dbReference type="GeneTree" id="ENSGT00390000010591"/>
<name>A0A087XZ36_POEFO</name>
<dbReference type="GO" id="GO:0003906">
    <property type="term" value="F:DNA-(apurinic or apyrimidinic site) endonuclease activity"/>
    <property type="evidence" value="ECO:0007669"/>
    <property type="project" value="InterPro"/>
</dbReference>
<dbReference type="EMBL" id="AYCK01019426">
    <property type="status" value="NOT_ANNOTATED_CDS"/>
    <property type="molecule type" value="Genomic_DNA"/>
</dbReference>
<dbReference type="GO" id="GO:0035861">
    <property type="term" value="C:site of double-strand break"/>
    <property type="evidence" value="ECO:0007669"/>
    <property type="project" value="TreeGrafter"/>
</dbReference>
<dbReference type="SUPFAM" id="SSF49879">
    <property type="entry name" value="SMAD/FHA domain"/>
    <property type="match status" value="1"/>
</dbReference>
<dbReference type="EMBL" id="AYCK01019424">
    <property type="status" value="NOT_ANNOTATED_CDS"/>
    <property type="molecule type" value="Genomic_DNA"/>
</dbReference>
<accession>A0A087XZ36</accession>
<sequence length="333" mass="36488">MSGFGLVPVDGGDLVQLPPGETVLGRGPFLGTHINPCFLLLSPNDDPRPLERGSWHRLHLGDQFSLLPGRFIYRVAAAGAERSAPRNSQNFEDEEGALPLPAGSDAAAPPVVRLGQEQTSCADRNRHSSDFRQEVLTRRLDGVQSDEAPPPPRRRVLPAWMMAAVAAPASKGVKRSKPAATQAPPTLSSPPEGAELCEEEAERPRKKSRAMSSEEEILPTQTDDLWDESTSRGQIGPCRSEVSSAPSQSAAAEKSQQEEKKTRPGVRTACPYGKDCYRKNPLHFQESSHPGDADYEEEDDERPECPYGAACYRKNLVHRKQFRHPERPGESGL</sequence>
<reference evidence="4" key="1">
    <citation type="submission" date="2013-10" db="EMBL/GenBank/DDBJ databases">
        <authorList>
            <person name="Schartl M."/>
            <person name="Warren W."/>
        </authorList>
    </citation>
    <scope>NUCLEOTIDE SEQUENCE [LARGE SCALE GENOMIC DNA]</scope>
    <source>
        <strain evidence="4">female</strain>
    </source>
</reference>
<organism evidence="3 4">
    <name type="scientific">Poecilia formosa</name>
    <name type="common">Amazon molly</name>
    <name type="synonym">Limia formosa</name>
    <dbReference type="NCBI Taxonomy" id="48698"/>
    <lineage>
        <taxon>Eukaryota</taxon>
        <taxon>Metazoa</taxon>
        <taxon>Chordata</taxon>
        <taxon>Craniata</taxon>
        <taxon>Vertebrata</taxon>
        <taxon>Euteleostomi</taxon>
        <taxon>Actinopterygii</taxon>
        <taxon>Neopterygii</taxon>
        <taxon>Teleostei</taxon>
        <taxon>Neoteleostei</taxon>
        <taxon>Acanthomorphata</taxon>
        <taxon>Ovalentaria</taxon>
        <taxon>Atherinomorphae</taxon>
        <taxon>Cyprinodontiformes</taxon>
        <taxon>Poeciliidae</taxon>
        <taxon>Poeciliinae</taxon>
        <taxon>Poecilia</taxon>
    </lineage>
</organism>
<dbReference type="GO" id="GO:0006302">
    <property type="term" value="P:double-strand break repair"/>
    <property type="evidence" value="ECO:0007669"/>
    <property type="project" value="InterPro"/>
</dbReference>